<evidence type="ECO:0000313" key="3">
    <source>
        <dbReference type="Proteomes" id="UP000887159"/>
    </source>
</evidence>
<dbReference type="GO" id="GO:0005634">
    <property type="term" value="C:nucleus"/>
    <property type="evidence" value="ECO:0007669"/>
    <property type="project" value="UniProtKB-SubCell"/>
</dbReference>
<proteinExistence type="predicted"/>
<comment type="caution">
    <text evidence="2">The sequence shown here is derived from an EMBL/GenBank/DDBJ whole genome shotgun (WGS) entry which is preliminary data.</text>
</comment>
<gene>
    <name evidence="2" type="primary">X975_02180</name>
    <name evidence="2" type="ORF">TNCV_3992601</name>
</gene>
<keyword evidence="3" id="KW-1185">Reference proteome</keyword>
<evidence type="ECO:0000256" key="1">
    <source>
        <dbReference type="ARBA" id="ARBA00004123"/>
    </source>
</evidence>
<dbReference type="AlphaFoldDB" id="A0A8X6T688"/>
<accession>A0A8X6T688</accession>
<organism evidence="2 3">
    <name type="scientific">Trichonephila clavipes</name>
    <name type="common">Golden silk orbweaver</name>
    <name type="synonym">Nephila clavipes</name>
    <dbReference type="NCBI Taxonomy" id="2585209"/>
    <lineage>
        <taxon>Eukaryota</taxon>
        <taxon>Metazoa</taxon>
        <taxon>Ecdysozoa</taxon>
        <taxon>Arthropoda</taxon>
        <taxon>Chelicerata</taxon>
        <taxon>Arachnida</taxon>
        <taxon>Araneae</taxon>
        <taxon>Araneomorphae</taxon>
        <taxon>Entelegynae</taxon>
        <taxon>Araneoidea</taxon>
        <taxon>Nephilidae</taxon>
        <taxon>Trichonephila</taxon>
    </lineage>
</organism>
<name>A0A8X6T688_TRICX</name>
<sequence>MARRNHLDDLIRGKMVGQMEKRHSLTSVAEKFGINKSVASRAWKAFHTSWLAIARKVGGSCPRKITAVDGIFIVLQAKRAQYQSARVIAQPKGNDCHSFLSS</sequence>
<reference evidence="2" key="1">
    <citation type="submission" date="2020-08" db="EMBL/GenBank/DDBJ databases">
        <title>Multicomponent nature underlies the extraordinary mechanical properties of spider dragline silk.</title>
        <authorList>
            <person name="Kono N."/>
            <person name="Nakamura H."/>
            <person name="Mori M."/>
            <person name="Yoshida Y."/>
            <person name="Ohtoshi R."/>
            <person name="Malay A.D."/>
            <person name="Moran D.A.P."/>
            <person name="Tomita M."/>
            <person name="Numata K."/>
            <person name="Arakawa K."/>
        </authorList>
    </citation>
    <scope>NUCLEOTIDE SEQUENCE</scope>
</reference>
<dbReference type="SUPFAM" id="SSF46689">
    <property type="entry name" value="Homeodomain-like"/>
    <property type="match status" value="1"/>
</dbReference>
<comment type="subcellular location">
    <subcellularLocation>
        <location evidence="1">Nucleus</location>
    </subcellularLocation>
</comment>
<protein>
    <submittedName>
        <fullName evidence="2">Transposable element Tcb2 transposase</fullName>
    </submittedName>
</protein>
<dbReference type="EMBL" id="BMAU01021357">
    <property type="protein sequence ID" value="GFY21216.1"/>
    <property type="molecule type" value="Genomic_DNA"/>
</dbReference>
<dbReference type="InterPro" id="IPR009057">
    <property type="entry name" value="Homeodomain-like_sf"/>
</dbReference>
<dbReference type="Proteomes" id="UP000887159">
    <property type="component" value="Unassembled WGS sequence"/>
</dbReference>
<evidence type="ECO:0000313" key="2">
    <source>
        <dbReference type="EMBL" id="GFY21216.1"/>
    </source>
</evidence>